<keyword evidence="2" id="KW-0328">Glycosyltransferase</keyword>
<dbReference type="AlphaFoldDB" id="A0A4Q0T2V9"/>
<proteinExistence type="predicted"/>
<keyword evidence="11" id="KW-1185">Reference proteome</keyword>
<evidence type="ECO:0000256" key="2">
    <source>
        <dbReference type="ARBA" id="ARBA00022676"/>
    </source>
</evidence>
<feature type="transmembrane region" description="Helical" evidence="9">
    <location>
        <begin position="436"/>
        <end position="459"/>
    </location>
</feature>
<feature type="transmembrane region" description="Helical" evidence="9">
    <location>
        <begin position="515"/>
        <end position="536"/>
    </location>
</feature>
<organism evidence="10 11">
    <name type="scientific">Granulicella sibirica</name>
    <dbReference type="NCBI Taxonomy" id="2479048"/>
    <lineage>
        <taxon>Bacteria</taxon>
        <taxon>Pseudomonadati</taxon>
        <taxon>Acidobacteriota</taxon>
        <taxon>Terriglobia</taxon>
        <taxon>Terriglobales</taxon>
        <taxon>Acidobacteriaceae</taxon>
        <taxon>Granulicella</taxon>
    </lineage>
</organism>
<evidence type="ECO:0000313" key="11">
    <source>
        <dbReference type="Proteomes" id="UP000289437"/>
    </source>
</evidence>
<evidence type="ECO:0000256" key="5">
    <source>
        <dbReference type="ARBA" id="ARBA00022989"/>
    </source>
</evidence>
<keyword evidence="8" id="KW-0961">Cell wall biogenesis/degradation</keyword>
<dbReference type="EMBL" id="RDSM01000001">
    <property type="protein sequence ID" value="RXH57567.1"/>
    <property type="molecule type" value="Genomic_DNA"/>
</dbReference>
<evidence type="ECO:0000313" key="10">
    <source>
        <dbReference type="EMBL" id="RXH57567.1"/>
    </source>
</evidence>
<evidence type="ECO:0000256" key="1">
    <source>
        <dbReference type="ARBA" id="ARBA00004653"/>
    </source>
</evidence>
<comment type="caution">
    <text evidence="10">The sequence shown here is derived from an EMBL/GenBank/DDBJ whole genome shotgun (WGS) entry which is preliminary data.</text>
</comment>
<reference evidence="10 11" key="1">
    <citation type="submission" date="2018-11" db="EMBL/GenBank/DDBJ databases">
        <authorList>
            <person name="Mardanov A.V."/>
            <person name="Ravin N.V."/>
            <person name="Dedysh S.N."/>
        </authorList>
    </citation>
    <scope>NUCLEOTIDE SEQUENCE [LARGE SCALE GENOMIC DNA]</scope>
    <source>
        <strain evidence="10 11">AF10</strain>
    </source>
</reference>
<dbReference type="FunFam" id="3.90.550.10:FF:000057">
    <property type="entry name" value="Glycosyltransferase-like protein, family 2"/>
    <property type="match status" value="1"/>
</dbReference>
<evidence type="ECO:0000256" key="7">
    <source>
        <dbReference type="ARBA" id="ARBA00023136"/>
    </source>
</evidence>
<feature type="transmembrane region" description="Helical" evidence="9">
    <location>
        <begin position="487"/>
        <end position="509"/>
    </location>
</feature>
<dbReference type="GO" id="GO:0016757">
    <property type="term" value="F:glycosyltransferase activity"/>
    <property type="evidence" value="ECO:0007669"/>
    <property type="project" value="UniProtKB-KW"/>
</dbReference>
<dbReference type="GO" id="GO:0071555">
    <property type="term" value="P:cell wall organization"/>
    <property type="evidence" value="ECO:0007669"/>
    <property type="project" value="UniProtKB-KW"/>
</dbReference>
<evidence type="ECO:0000256" key="4">
    <source>
        <dbReference type="ARBA" id="ARBA00022692"/>
    </source>
</evidence>
<accession>A0A4Q0T2V9</accession>
<dbReference type="InterPro" id="IPR029044">
    <property type="entry name" value="Nucleotide-diphossugar_trans"/>
</dbReference>
<evidence type="ECO:0000256" key="9">
    <source>
        <dbReference type="SAM" id="Phobius"/>
    </source>
</evidence>
<gene>
    <name evidence="10" type="ORF">GRAN_0877</name>
</gene>
<dbReference type="Pfam" id="PF13641">
    <property type="entry name" value="Glyco_tranf_2_3"/>
    <property type="match status" value="1"/>
</dbReference>
<keyword evidence="5 9" id="KW-1133">Transmembrane helix</keyword>
<keyword evidence="4 9" id="KW-0812">Transmembrane</keyword>
<dbReference type="Gene3D" id="3.90.550.10">
    <property type="entry name" value="Spore Coat Polysaccharide Biosynthesis Protein SpsA, Chain A"/>
    <property type="match status" value="1"/>
</dbReference>
<name>A0A4Q0T2V9_9BACT</name>
<dbReference type="PANTHER" id="PTHR32044">
    <property type="entry name" value="GLUCOMANNAN 4-BETA-MANNOSYLTRANSFERASE 9"/>
    <property type="match status" value="1"/>
</dbReference>
<reference evidence="11" key="2">
    <citation type="submission" date="2019-02" db="EMBL/GenBank/DDBJ databases">
        <title>Granulicella sibirica sp. nov., a psychrotolerant acidobacterium isolated from an organic soil layer in forested tundra, West Siberia.</title>
        <authorList>
            <person name="Oshkin I.Y."/>
            <person name="Kulichevskaya I.S."/>
            <person name="Rijpstra W.I.C."/>
            <person name="Sinninghe Damste J.S."/>
            <person name="Rakitin A.L."/>
            <person name="Ravin N.V."/>
            <person name="Dedysh S.N."/>
        </authorList>
    </citation>
    <scope>NUCLEOTIDE SEQUENCE [LARGE SCALE GENOMIC DNA]</scope>
    <source>
        <strain evidence="11">AF10</strain>
    </source>
</reference>
<dbReference type="PANTHER" id="PTHR32044:SF80">
    <property type="entry name" value="XYLOGLUCAN GLYCOSYLTRANSFERASE 2-RELATED"/>
    <property type="match status" value="1"/>
</dbReference>
<keyword evidence="3 10" id="KW-0808">Transferase</keyword>
<sequence length="557" mass="64194">MVAREINLFQNAHMAGVWLLLEAPKGLGHYWKTHYSDPTFRNLYRLEAFDLCILIPYFIVMIILAFYGVHRYQLVWLYYRNRKNAAKWSEPPATFPVDELPFVTIQLPIYNEQFVIDRLIDACCRIDYPRDRFEIQVLDDSTDETIEVARGIVDRYAAGFGDLAPQPIVYLHRTNRYGYKAGALDEGLKVAKGQLIAIFDADFVPPPEWVMQVIHHFAEPGIGMVQTRWTHLNRDYSFLTQVEAILLDGHFVLEHGGRSRAGVFFNFNGTAGMWRRETIGEAGGWQHDTLTEDTDLSYRAQMAGWKFKYLQDVECPAELPIEMTAFKTQQARWAKGLIQTGKKILPRVLHSDAAFHTKLEAWYHLTANISYPLMIVLSTLLMPAMIIRSYQGWLQMVLIDFPLFIASTMSVSSFYLVSQKELFPRTWYKTFLYLPFLMALGVGLTITNTKAVLEALFGIKSAFARTPKYRVQEKGEKSQAKVYRKRLGIIPWIELAIGCYFVATVWYAISSENFFTVPFLLLFVMGYWYTGLLSLLQGRFERNSGQSMHEKPYPVGV</sequence>
<feature type="transmembrane region" description="Helical" evidence="9">
    <location>
        <begin position="361"/>
        <end position="381"/>
    </location>
</feature>
<dbReference type="Proteomes" id="UP000289437">
    <property type="component" value="Unassembled WGS sequence"/>
</dbReference>
<evidence type="ECO:0000256" key="3">
    <source>
        <dbReference type="ARBA" id="ARBA00022679"/>
    </source>
</evidence>
<comment type="subcellular location">
    <subcellularLocation>
        <location evidence="1">Golgi apparatus membrane</location>
        <topology evidence="1">Multi-pass membrane protein</topology>
    </subcellularLocation>
</comment>
<keyword evidence="7 9" id="KW-0472">Membrane</keyword>
<dbReference type="SUPFAM" id="SSF53448">
    <property type="entry name" value="Nucleotide-diphospho-sugar transferases"/>
    <property type="match status" value="1"/>
</dbReference>
<dbReference type="CDD" id="cd06437">
    <property type="entry name" value="CESA_CaSu_A2"/>
    <property type="match status" value="1"/>
</dbReference>
<protein>
    <submittedName>
        <fullName evidence="10">Glycosyltransferase</fullName>
    </submittedName>
</protein>
<feature type="transmembrane region" description="Helical" evidence="9">
    <location>
        <begin position="48"/>
        <end position="69"/>
    </location>
</feature>
<evidence type="ECO:0000256" key="8">
    <source>
        <dbReference type="ARBA" id="ARBA00023316"/>
    </source>
</evidence>
<keyword evidence="6" id="KW-0333">Golgi apparatus</keyword>
<evidence type="ECO:0000256" key="6">
    <source>
        <dbReference type="ARBA" id="ARBA00023034"/>
    </source>
</evidence>
<feature type="transmembrane region" description="Helical" evidence="9">
    <location>
        <begin position="393"/>
        <end position="416"/>
    </location>
</feature>